<dbReference type="InterPro" id="IPR007466">
    <property type="entry name" value="Peptidyl-Arg-deiminase_porph"/>
</dbReference>
<evidence type="ECO:0000313" key="4">
    <source>
        <dbReference type="Proteomes" id="UP000799537"/>
    </source>
</evidence>
<keyword evidence="1" id="KW-0378">Hydrolase</keyword>
<evidence type="ECO:0000256" key="2">
    <source>
        <dbReference type="SAM" id="SignalP"/>
    </source>
</evidence>
<dbReference type="EMBL" id="ML993580">
    <property type="protein sequence ID" value="KAF2172742.1"/>
    <property type="molecule type" value="Genomic_DNA"/>
</dbReference>
<dbReference type="SUPFAM" id="SSF55909">
    <property type="entry name" value="Pentein"/>
    <property type="match status" value="1"/>
</dbReference>
<dbReference type="GO" id="GO:0009446">
    <property type="term" value="P:putrescine biosynthetic process"/>
    <property type="evidence" value="ECO:0007669"/>
    <property type="project" value="InterPro"/>
</dbReference>
<dbReference type="OrthoDB" id="544103at2759"/>
<dbReference type="GeneID" id="54557005"/>
<dbReference type="AlphaFoldDB" id="A0A6A6D3H8"/>
<dbReference type="Gene3D" id="3.75.10.10">
    <property type="entry name" value="L-arginine/glycine Amidinotransferase, Chain A"/>
    <property type="match status" value="1"/>
</dbReference>
<keyword evidence="4" id="KW-1185">Reference proteome</keyword>
<sequence>MAVLSPLLTAMMALSHSASTQFRAPAESDIQIGTIMSWPTAESTMDDTSPDPNSQVRDTRQEIADIAKAVAKHQAVEMFVRDPELGEPARDIPDTNLETAREMLGSVKNVTLHVTQNVHSLWARDTGPVFVRSLNGTVKNTWGASDDPGLGFERKNTSGEVVGLLLNYNNWGRKTLPNTDSWFAAYASQALNKSSRTAPFIAEGGGIEVDGEGTLLASESSILNPNRNPGVDKPTMERYFAEFLGIEKTIWIPGFRGGDITDDHIDSIARFAAPGTVLLSKAFDNGEDGALDDYYDIKDILSKATDAKGRKLRVIDVPEPDPVKVLGEDYTPELGTVSYVNYLVVNGAVIVAKFGDDEFDREAARIIGEQHPGRVVEHVRLHQLATQGGGIHCATQQIPA</sequence>
<reference evidence="3" key="1">
    <citation type="journal article" date="2020" name="Stud. Mycol.">
        <title>101 Dothideomycetes genomes: a test case for predicting lifestyles and emergence of pathogens.</title>
        <authorList>
            <person name="Haridas S."/>
            <person name="Albert R."/>
            <person name="Binder M."/>
            <person name="Bloem J."/>
            <person name="Labutti K."/>
            <person name="Salamov A."/>
            <person name="Andreopoulos B."/>
            <person name="Baker S."/>
            <person name="Barry K."/>
            <person name="Bills G."/>
            <person name="Bluhm B."/>
            <person name="Cannon C."/>
            <person name="Castanera R."/>
            <person name="Culley D."/>
            <person name="Daum C."/>
            <person name="Ezra D."/>
            <person name="Gonzalez J."/>
            <person name="Henrissat B."/>
            <person name="Kuo A."/>
            <person name="Liang C."/>
            <person name="Lipzen A."/>
            <person name="Lutzoni F."/>
            <person name="Magnuson J."/>
            <person name="Mondo S."/>
            <person name="Nolan M."/>
            <person name="Ohm R."/>
            <person name="Pangilinan J."/>
            <person name="Park H.-J."/>
            <person name="Ramirez L."/>
            <person name="Alfaro M."/>
            <person name="Sun H."/>
            <person name="Tritt A."/>
            <person name="Yoshinaga Y."/>
            <person name="Zwiers L.-H."/>
            <person name="Turgeon B."/>
            <person name="Goodwin S."/>
            <person name="Spatafora J."/>
            <person name="Crous P."/>
            <person name="Grigoriev I."/>
        </authorList>
    </citation>
    <scope>NUCLEOTIDE SEQUENCE</scope>
    <source>
        <strain evidence="3">ATCC 36951</strain>
    </source>
</reference>
<keyword evidence="2" id="KW-0732">Signal</keyword>
<evidence type="ECO:0008006" key="5">
    <source>
        <dbReference type="Google" id="ProtNLM"/>
    </source>
</evidence>
<dbReference type="PANTHER" id="PTHR31377:SF0">
    <property type="entry name" value="AGMATINE DEIMINASE-RELATED"/>
    <property type="match status" value="1"/>
</dbReference>
<dbReference type="GO" id="GO:0004668">
    <property type="term" value="F:protein-arginine deiminase activity"/>
    <property type="evidence" value="ECO:0007669"/>
    <property type="project" value="InterPro"/>
</dbReference>
<protein>
    <recommendedName>
        <fullName evidence="5">Agmatine deiminase</fullName>
    </recommendedName>
</protein>
<evidence type="ECO:0000256" key="1">
    <source>
        <dbReference type="ARBA" id="ARBA00022801"/>
    </source>
</evidence>
<feature type="chain" id="PRO_5025454126" description="Agmatine deiminase" evidence="2">
    <location>
        <begin position="18"/>
        <end position="400"/>
    </location>
</feature>
<name>A0A6A6D3H8_ZASCE</name>
<organism evidence="3 4">
    <name type="scientific">Zasmidium cellare ATCC 36951</name>
    <dbReference type="NCBI Taxonomy" id="1080233"/>
    <lineage>
        <taxon>Eukaryota</taxon>
        <taxon>Fungi</taxon>
        <taxon>Dikarya</taxon>
        <taxon>Ascomycota</taxon>
        <taxon>Pezizomycotina</taxon>
        <taxon>Dothideomycetes</taxon>
        <taxon>Dothideomycetidae</taxon>
        <taxon>Mycosphaerellales</taxon>
        <taxon>Mycosphaerellaceae</taxon>
        <taxon>Zasmidium</taxon>
    </lineage>
</organism>
<dbReference type="RefSeq" id="XP_033673631.1">
    <property type="nucleotide sequence ID" value="XM_033803733.1"/>
</dbReference>
<gene>
    <name evidence="3" type="ORF">M409DRAFT_16705</name>
</gene>
<evidence type="ECO:0000313" key="3">
    <source>
        <dbReference type="EMBL" id="KAF2172742.1"/>
    </source>
</evidence>
<dbReference type="PANTHER" id="PTHR31377">
    <property type="entry name" value="AGMATINE DEIMINASE-RELATED"/>
    <property type="match status" value="1"/>
</dbReference>
<dbReference type="Pfam" id="PF04371">
    <property type="entry name" value="PAD_porph"/>
    <property type="match status" value="1"/>
</dbReference>
<dbReference type="Proteomes" id="UP000799537">
    <property type="component" value="Unassembled WGS sequence"/>
</dbReference>
<proteinExistence type="predicted"/>
<feature type="signal peptide" evidence="2">
    <location>
        <begin position="1"/>
        <end position="17"/>
    </location>
</feature>
<accession>A0A6A6D3H8</accession>
<dbReference type="GO" id="GO:0047632">
    <property type="term" value="F:agmatine deiminase activity"/>
    <property type="evidence" value="ECO:0007669"/>
    <property type="project" value="TreeGrafter"/>
</dbReference>